<dbReference type="HAMAP" id="MF_00902">
    <property type="entry name" value="TatC"/>
    <property type="match status" value="1"/>
</dbReference>
<dbReference type="InterPro" id="IPR006860">
    <property type="entry name" value="FecR"/>
</dbReference>
<feature type="transmembrane region" description="Helical" evidence="5">
    <location>
        <begin position="117"/>
        <end position="142"/>
    </location>
</feature>
<keyword evidence="2 5" id="KW-0812">Transmembrane</keyword>
<dbReference type="AlphaFoldDB" id="A0A0F9JW69"/>
<dbReference type="Pfam" id="PF04773">
    <property type="entry name" value="FecR"/>
    <property type="match status" value="1"/>
</dbReference>
<feature type="transmembrane region" description="Helical" evidence="5">
    <location>
        <begin position="221"/>
        <end position="241"/>
    </location>
</feature>
<evidence type="ECO:0000256" key="4">
    <source>
        <dbReference type="ARBA" id="ARBA00023136"/>
    </source>
</evidence>
<dbReference type="GO" id="GO:0043953">
    <property type="term" value="P:protein transport by the Tat complex"/>
    <property type="evidence" value="ECO:0007669"/>
    <property type="project" value="TreeGrafter"/>
</dbReference>
<reference evidence="7" key="1">
    <citation type="journal article" date="2015" name="Nature">
        <title>Complex archaea that bridge the gap between prokaryotes and eukaryotes.</title>
        <authorList>
            <person name="Spang A."/>
            <person name="Saw J.H."/>
            <person name="Jorgensen S.L."/>
            <person name="Zaremba-Niedzwiedzka K."/>
            <person name="Martijn J."/>
            <person name="Lind A.E."/>
            <person name="van Eijk R."/>
            <person name="Schleper C."/>
            <person name="Guy L."/>
            <person name="Ettema T.J."/>
        </authorList>
    </citation>
    <scope>NUCLEOTIDE SEQUENCE</scope>
</reference>
<keyword evidence="4 5" id="KW-0472">Membrane</keyword>
<name>A0A0F9JW69_9ZZZZ</name>
<evidence type="ECO:0000313" key="7">
    <source>
        <dbReference type="EMBL" id="KKM74064.1"/>
    </source>
</evidence>
<feature type="transmembrane region" description="Helical" evidence="5">
    <location>
        <begin position="253"/>
        <end position="271"/>
    </location>
</feature>
<comment type="subcellular location">
    <subcellularLocation>
        <location evidence="1">Membrane</location>
        <topology evidence="1">Multi-pass membrane protein</topology>
    </subcellularLocation>
</comment>
<evidence type="ECO:0000256" key="2">
    <source>
        <dbReference type="ARBA" id="ARBA00022692"/>
    </source>
</evidence>
<dbReference type="PANTHER" id="PTHR30371:SF0">
    <property type="entry name" value="SEC-INDEPENDENT PROTEIN TRANSLOCASE PROTEIN TATC, CHLOROPLASTIC-RELATED"/>
    <property type="match status" value="1"/>
</dbReference>
<evidence type="ECO:0000256" key="3">
    <source>
        <dbReference type="ARBA" id="ARBA00022989"/>
    </source>
</evidence>
<organism evidence="7">
    <name type="scientific">marine sediment metagenome</name>
    <dbReference type="NCBI Taxonomy" id="412755"/>
    <lineage>
        <taxon>unclassified sequences</taxon>
        <taxon>metagenomes</taxon>
        <taxon>ecological metagenomes</taxon>
    </lineage>
</organism>
<accession>A0A0F9JW69</accession>
<comment type="caution">
    <text evidence="7">The sequence shown here is derived from an EMBL/GenBank/DDBJ whole genome shotgun (WGS) entry which is preliminary data.</text>
</comment>
<proteinExistence type="inferred from homology"/>
<dbReference type="Gene3D" id="2.60.120.1440">
    <property type="match status" value="1"/>
</dbReference>
<dbReference type="InterPro" id="IPR002033">
    <property type="entry name" value="TatC"/>
</dbReference>
<dbReference type="EMBL" id="LAZR01009201">
    <property type="protein sequence ID" value="KKM74064.1"/>
    <property type="molecule type" value="Genomic_DNA"/>
</dbReference>
<feature type="transmembrane region" description="Helical" evidence="5">
    <location>
        <begin position="198"/>
        <end position="215"/>
    </location>
</feature>
<dbReference type="PANTHER" id="PTHR30371">
    <property type="entry name" value="SEC-INDEPENDENT PROTEIN TRANSLOCASE PROTEIN TATC"/>
    <property type="match status" value="1"/>
</dbReference>
<dbReference type="GO" id="GO:0033281">
    <property type="term" value="C:TAT protein transport complex"/>
    <property type="evidence" value="ECO:0007669"/>
    <property type="project" value="TreeGrafter"/>
</dbReference>
<dbReference type="PROSITE" id="PS01218">
    <property type="entry name" value="TATC"/>
    <property type="match status" value="1"/>
</dbReference>
<feature type="transmembrane region" description="Helical" evidence="5">
    <location>
        <begin position="76"/>
        <end position="96"/>
    </location>
</feature>
<protein>
    <recommendedName>
        <fullName evidence="6">FecR protein domain-containing protein</fullName>
    </recommendedName>
</protein>
<sequence length="442" mass="49431">MEEDKEVEGQRLPISEHLEELRRRIINSILIVIGFFFISWFFKSNILDIMKRPHDLAMENLGLSQSLQVLSYQEGFYAYIKLCLITAIFVGYPVIAHQIWKFVEAGLYKKERTYVKIFAPISFMAFIIGVLFGYFFLIPFGLQFLIRILGAEIEPIITMSQYINLVTLLTLALGIVFQLPLVMLFISKIGIFKAEDFVKWRMHAVLIMVILAAIITPPDPFTQVMTALPMMALYEVGILAIRPTKKAIMRFGILLGSGTLLIYIVFLTFTLPPKAEFINTSGIVKILPAASTKWMAVTPESRIHNGATLETGKSSKASFLLKDGTYIIMDVDTVIKLVEKRKIALLKGQILVTIKADDGPFSITANDSIITANDGNIDVKILGYTVLITVAEGVATVVSDGEEKKVLAGRQLKVVTGGEPVNVDGVTKWSKEMRKLIKEKTR</sequence>
<feature type="domain" description="FecR protein" evidence="6">
    <location>
        <begin position="308"/>
        <end position="394"/>
    </location>
</feature>
<dbReference type="PRINTS" id="PR01840">
    <property type="entry name" value="TATCFAMILY"/>
</dbReference>
<feature type="transmembrane region" description="Helical" evidence="5">
    <location>
        <begin position="162"/>
        <end position="186"/>
    </location>
</feature>
<evidence type="ECO:0000256" key="5">
    <source>
        <dbReference type="SAM" id="Phobius"/>
    </source>
</evidence>
<feature type="transmembrane region" description="Helical" evidence="5">
    <location>
        <begin position="25"/>
        <end position="42"/>
    </location>
</feature>
<dbReference type="Pfam" id="PF00902">
    <property type="entry name" value="TatC"/>
    <property type="match status" value="1"/>
</dbReference>
<evidence type="ECO:0000259" key="6">
    <source>
        <dbReference type="Pfam" id="PF04773"/>
    </source>
</evidence>
<evidence type="ECO:0000256" key="1">
    <source>
        <dbReference type="ARBA" id="ARBA00004141"/>
    </source>
</evidence>
<dbReference type="GO" id="GO:0009977">
    <property type="term" value="F:proton motive force dependent protein transmembrane transporter activity"/>
    <property type="evidence" value="ECO:0007669"/>
    <property type="project" value="TreeGrafter"/>
</dbReference>
<dbReference type="InterPro" id="IPR019820">
    <property type="entry name" value="Sec-indep_translocase_CS"/>
</dbReference>
<dbReference type="NCBIfam" id="TIGR00945">
    <property type="entry name" value="tatC"/>
    <property type="match status" value="1"/>
</dbReference>
<gene>
    <name evidence="7" type="ORF">LCGC14_1404120</name>
</gene>
<dbReference type="GO" id="GO:0065002">
    <property type="term" value="P:intracellular protein transmembrane transport"/>
    <property type="evidence" value="ECO:0007669"/>
    <property type="project" value="TreeGrafter"/>
</dbReference>
<keyword evidence="3 5" id="KW-1133">Transmembrane helix</keyword>